<protein>
    <submittedName>
        <fullName evidence="2">Uncharacterized protein</fullName>
    </submittedName>
</protein>
<dbReference type="EMBL" id="HBHR01009066">
    <property type="protein sequence ID" value="CAD9861845.1"/>
    <property type="molecule type" value="Transcribed_RNA"/>
</dbReference>
<name>A0A7S2UX16_9STRA</name>
<proteinExistence type="predicted"/>
<dbReference type="AlphaFoldDB" id="A0A7S2UX16"/>
<gene>
    <name evidence="2" type="ORF">FJAP1339_LOCUS4368</name>
</gene>
<evidence type="ECO:0000313" key="2">
    <source>
        <dbReference type="EMBL" id="CAD9861845.1"/>
    </source>
</evidence>
<accession>A0A7S2UX16</accession>
<keyword evidence="1" id="KW-0732">Signal</keyword>
<organism evidence="2">
    <name type="scientific">Fibrocapsa japonica</name>
    <dbReference type="NCBI Taxonomy" id="94617"/>
    <lineage>
        <taxon>Eukaryota</taxon>
        <taxon>Sar</taxon>
        <taxon>Stramenopiles</taxon>
        <taxon>Ochrophyta</taxon>
        <taxon>Raphidophyceae</taxon>
        <taxon>Chattonellales</taxon>
        <taxon>Chattonellaceae</taxon>
        <taxon>Fibrocapsa</taxon>
    </lineage>
</organism>
<reference evidence="2" key="1">
    <citation type="submission" date="2021-01" db="EMBL/GenBank/DDBJ databases">
        <authorList>
            <person name="Corre E."/>
            <person name="Pelletier E."/>
            <person name="Niang G."/>
            <person name="Scheremetjew M."/>
            <person name="Finn R."/>
            <person name="Kale V."/>
            <person name="Holt S."/>
            <person name="Cochrane G."/>
            <person name="Meng A."/>
            <person name="Brown T."/>
            <person name="Cohen L."/>
        </authorList>
    </citation>
    <scope>NUCLEOTIDE SEQUENCE</scope>
    <source>
        <strain evidence="2">CCMP1661</strain>
    </source>
</reference>
<evidence type="ECO:0000256" key="1">
    <source>
        <dbReference type="SAM" id="SignalP"/>
    </source>
</evidence>
<sequence>MRTLPFRLIAAMFLCAGTARAILWPRDILELAKCVAYKVAFPGVDINSQPIKDGDTEIVYFAAGQYAPRFELIEATKASNRQRKILMKVKKKLKCKVTILQWDRNEENYRYYRCMDNKEDTFFGKFPLTVRLQYNWDEEKRQMVPTIKGRFVGETPYFNYKQFIEGKPYSPLLGVPNRESRMMEKAQRKEDVKEAKRLLKESPELLREDVKLLPKKQAVKDIVERIEYERFVEITEEVIEGMRKGKLDVYQVDYPLFMEQDP</sequence>
<feature type="chain" id="PRO_5030975921" evidence="1">
    <location>
        <begin position="22"/>
        <end position="262"/>
    </location>
</feature>
<feature type="signal peptide" evidence="1">
    <location>
        <begin position="1"/>
        <end position="21"/>
    </location>
</feature>